<dbReference type="EMBL" id="MU128990">
    <property type="protein sequence ID" value="KAF9512206.1"/>
    <property type="molecule type" value="Genomic_DNA"/>
</dbReference>
<organism evidence="1 2">
    <name type="scientific">Hydnum rufescens UP504</name>
    <dbReference type="NCBI Taxonomy" id="1448309"/>
    <lineage>
        <taxon>Eukaryota</taxon>
        <taxon>Fungi</taxon>
        <taxon>Dikarya</taxon>
        <taxon>Basidiomycota</taxon>
        <taxon>Agaricomycotina</taxon>
        <taxon>Agaricomycetes</taxon>
        <taxon>Cantharellales</taxon>
        <taxon>Hydnaceae</taxon>
        <taxon>Hydnum</taxon>
    </lineage>
</organism>
<name>A0A9P6AWQ5_9AGAM</name>
<keyword evidence="2" id="KW-1185">Reference proteome</keyword>
<proteinExistence type="predicted"/>
<sequence>MIHLGREVPERNVHHRPRASAIILDVVSQVWGALPTLKSASEPWRTCGHSCECRYTLRRLGPWDIHQLFDPGRAIRFGGRKTTMRRGNCCGRCCT</sequence>
<reference evidence="1" key="1">
    <citation type="journal article" date="2020" name="Nat. Commun.">
        <title>Large-scale genome sequencing of mycorrhizal fungi provides insights into the early evolution of symbiotic traits.</title>
        <authorList>
            <person name="Miyauchi S."/>
            <person name="Kiss E."/>
            <person name="Kuo A."/>
            <person name="Drula E."/>
            <person name="Kohler A."/>
            <person name="Sanchez-Garcia M."/>
            <person name="Morin E."/>
            <person name="Andreopoulos B."/>
            <person name="Barry K.W."/>
            <person name="Bonito G."/>
            <person name="Buee M."/>
            <person name="Carver A."/>
            <person name="Chen C."/>
            <person name="Cichocki N."/>
            <person name="Clum A."/>
            <person name="Culley D."/>
            <person name="Crous P.W."/>
            <person name="Fauchery L."/>
            <person name="Girlanda M."/>
            <person name="Hayes R.D."/>
            <person name="Keri Z."/>
            <person name="LaButti K."/>
            <person name="Lipzen A."/>
            <person name="Lombard V."/>
            <person name="Magnuson J."/>
            <person name="Maillard F."/>
            <person name="Murat C."/>
            <person name="Nolan M."/>
            <person name="Ohm R.A."/>
            <person name="Pangilinan J."/>
            <person name="Pereira M.F."/>
            <person name="Perotto S."/>
            <person name="Peter M."/>
            <person name="Pfister S."/>
            <person name="Riley R."/>
            <person name="Sitrit Y."/>
            <person name="Stielow J.B."/>
            <person name="Szollosi G."/>
            <person name="Zifcakova L."/>
            <person name="Stursova M."/>
            <person name="Spatafora J.W."/>
            <person name="Tedersoo L."/>
            <person name="Vaario L.M."/>
            <person name="Yamada A."/>
            <person name="Yan M."/>
            <person name="Wang P."/>
            <person name="Xu J."/>
            <person name="Bruns T."/>
            <person name="Baldrian P."/>
            <person name="Vilgalys R."/>
            <person name="Dunand C."/>
            <person name="Henrissat B."/>
            <person name="Grigoriev I.V."/>
            <person name="Hibbett D."/>
            <person name="Nagy L.G."/>
            <person name="Martin F.M."/>
        </authorList>
    </citation>
    <scope>NUCLEOTIDE SEQUENCE</scope>
    <source>
        <strain evidence="1">UP504</strain>
    </source>
</reference>
<gene>
    <name evidence="1" type="ORF">BS47DRAFT_1101901</name>
</gene>
<evidence type="ECO:0000313" key="2">
    <source>
        <dbReference type="Proteomes" id="UP000886523"/>
    </source>
</evidence>
<dbReference type="AlphaFoldDB" id="A0A9P6AWQ5"/>
<accession>A0A9P6AWQ5</accession>
<comment type="caution">
    <text evidence="1">The sequence shown here is derived from an EMBL/GenBank/DDBJ whole genome shotgun (WGS) entry which is preliminary data.</text>
</comment>
<protein>
    <submittedName>
        <fullName evidence="1">Uncharacterized protein</fullName>
    </submittedName>
</protein>
<dbReference type="Proteomes" id="UP000886523">
    <property type="component" value="Unassembled WGS sequence"/>
</dbReference>
<evidence type="ECO:0000313" key="1">
    <source>
        <dbReference type="EMBL" id="KAF9512206.1"/>
    </source>
</evidence>